<evidence type="ECO:0000256" key="6">
    <source>
        <dbReference type="ARBA" id="ARBA00023136"/>
    </source>
</evidence>
<dbReference type="OrthoDB" id="9811110at2"/>
<dbReference type="GO" id="GO:0005886">
    <property type="term" value="C:plasma membrane"/>
    <property type="evidence" value="ECO:0007669"/>
    <property type="project" value="UniProtKB-SubCell"/>
</dbReference>
<feature type="transmembrane region" description="Helical" evidence="7">
    <location>
        <begin position="340"/>
        <end position="361"/>
    </location>
</feature>
<feature type="transmembrane region" description="Helical" evidence="7">
    <location>
        <begin position="543"/>
        <end position="566"/>
    </location>
</feature>
<comment type="subcellular location">
    <subcellularLocation>
        <location evidence="1">Cell membrane</location>
        <topology evidence="1">Multi-pass membrane protein</topology>
    </subcellularLocation>
</comment>
<gene>
    <name evidence="8" type="ORF">CXP39_00215</name>
</gene>
<feature type="transmembrane region" description="Helical" evidence="7">
    <location>
        <begin position="191"/>
        <end position="212"/>
    </location>
</feature>
<feature type="transmembrane region" description="Helical" evidence="7">
    <location>
        <begin position="55"/>
        <end position="76"/>
    </location>
</feature>
<feature type="transmembrane region" description="Helical" evidence="7">
    <location>
        <begin position="476"/>
        <end position="499"/>
    </location>
</feature>
<sequence>MNVNNKFWNWLFEVKRPSTKIISHTNLPNQSLEEQQEKLIEPMTKREVMLRYSSVWKTIIFFCLPTVILMLVQGLYNILDKSLALQFATPHAIKNWKYIELMIIGDGQGNHSILADFLQTNTHEQAVNKLFGPLNSGDYSKVLNIIKSYDPQDPYLAFEQLKEISSLTINEELMKKYINITTQYTAQTYNLAYSFNQIMAIGAGMVFAIEFGRGNKRELGKISGNGLTYSFLVSLFVGALLFSLSFRPWGQVLISSQMGNHKNLIIEELAWRDVEPLIYGIWVLFMANFCMNMVRSEGKMVHIMIMTISSLGVKCVVSIFSMDILGWELTGAQLGTVMAYFYQLVYCLIVIFFSKITYSNFSFRDLYILNPKNFTETIKAGVPNFVIYFAVFINAYVATSLVVQLPIPNGYPSIEDSGGTSIVQQLISSMTPWNEFILSAVIGLNQGVRTIIAFNYGAGNNKRILDILRKSSWLMFGWFMFIFVLIIVAGPWMLTMFAFPSEHVGYGTTFYWYQFVNFMTYPLACLTYISLGLFQGTKRSKVATWCTSLRTMTILLPMIGIGFAVSKSTNNAFWFFFFSGLTDLIVAILIAPLLYVFYKRTKINGKLVTREDSEDIKASYALYLQNQGVK</sequence>
<evidence type="ECO:0000256" key="4">
    <source>
        <dbReference type="ARBA" id="ARBA00022692"/>
    </source>
</evidence>
<protein>
    <submittedName>
        <fullName evidence="8">MATE family efflux transporter</fullName>
    </submittedName>
</protein>
<keyword evidence="5 7" id="KW-1133">Transmembrane helix</keyword>
<keyword evidence="6 7" id="KW-0472">Membrane</keyword>
<organism evidence="8 9">
    <name type="scientific">Mesoplasma syrphidae</name>
    <dbReference type="NCBI Taxonomy" id="225999"/>
    <lineage>
        <taxon>Bacteria</taxon>
        <taxon>Bacillati</taxon>
        <taxon>Mycoplasmatota</taxon>
        <taxon>Mollicutes</taxon>
        <taxon>Entomoplasmatales</taxon>
        <taxon>Entomoplasmataceae</taxon>
        <taxon>Mesoplasma</taxon>
    </lineage>
</organism>
<dbReference type="AlphaFoldDB" id="A0A2K9CC70"/>
<dbReference type="EMBL" id="CP025257">
    <property type="protein sequence ID" value="AUF83234.1"/>
    <property type="molecule type" value="Genomic_DNA"/>
</dbReference>
<dbReference type="GO" id="GO:0015297">
    <property type="term" value="F:antiporter activity"/>
    <property type="evidence" value="ECO:0007669"/>
    <property type="project" value="InterPro"/>
</dbReference>
<feature type="transmembrane region" description="Helical" evidence="7">
    <location>
        <begin position="382"/>
        <end position="403"/>
    </location>
</feature>
<feature type="transmembrane region" description="Helical" evidence="7">
    <location>
        <begin position="301"/>
        <end position="320"/>
    </location>
</feature>
<dbReference type="InterPro" id="IPR052031">
    <property type="entry name" value="Membrane_Transporter-Flippase"/>
</dbReference>
<dbReference type="InterPro" id="IPR002528">
    <property type="entry name" value="MATE_fam"/>
</dbReference>
<accession>A0A2K9CC70</accession>
<evidence type="ECO:0000313" key="8">
    <source>
        <dbReference type="EMBL" id="AUF83234.1"/>
    </source>
</evidence>
<keyword evidence="9" id="KW-1185">Reference proteome</keyword>
<dbReference type="RefSeq" id="WP_027048340.1">
    <property type="nucleotide sequence ID" value="NZ_CP025257.1"/>
</dbReference>
<reference evidence="8 9" key="1">
    <citation type="submission" date="2017-12" db="EMBL/GenBank/DDBJ databases">
        <title>Mesoplasma syrphidae YJS, Complete Genome.</title>
        <authorList>
            <person name="Knight T.F."/>
            <person name="Citino T."/>
            <person name="Rubinstein R."/>
            <person name="Neuschaefer Z."/>
        </authorList>
    </citation>
    <scope>NUCLEOTIDE SEQUENCE [LARGE SCALE GENOMIC DNA]</scope>
    <source>
        <strain evidence="8 9">YJS</strain>
    </source>
</reference>
<dbReference type="Pfam" id="PF01554">
    <property type="entry name" value="MatE"/>
    <property type="match status" value="2"/>
</dbReference>
<feature type="transmembrane region" description="Helical" evidence="7">
    <location>
        <begin position="436"/>
        <end position="456"/>
    </location>
</feature>
<evidence type="ECO:0000256" key="5">
    <source>
        <dbReference type="ARBA" id="ARBA00022989"/>
    </source>
</evidence>
<keyword evidence="3" id="KW-1003">Cell membrane</keyword>
<dbReference type="PANTHER" id="PTHR43549">
    <property type="entry name" value="MULTIDRUG RESISTANCE PROTEIN YPNP-RELATED"/>
    <property type="match status" value="1"/>
</dbReference>
<feature type="transmembrane region" description="Helical" evidence="7">
    <location>
        <begin position="277"/>
        <end position="294"/>
    </location>
</feature>
<feature type="transmembrane region" description="Helical" evidence="7">
    <location>
        <begin position="572"/>
        <end position="598"/>
    </location>
</feature>
<dbReference type="PANTHER" id="PTHR43549:SF2">
    <property type="entry name" value="MULTIDRUG RESISTANCE PROTEIN NORM-RELATED"/>
    <property type="match status" value="1"/>
</dbReference>
<evidence type="ECO:0000256" key="3">
    <source>
        <dbReference type="ARBA" id="ARBA00022475"/>
    </source>
</evidence>
<evidence type="ECO:0000256" key="2">
    <source>
        <dbReference type="ARBA" id="ARBA00022448"/>
    </source>
</evidence>
<name>A0A2K9CC70_9MOLU</name>
<feature type="transmembrane region" description="Helical" evidence="7">
    <location>
        <begin position="511"/>
        <end position="531"/>
    </location>
</feature>
<proteinExistence type="predicted"/>
<keyword evidence="2" id="KW-0813">Transport</keyword>
<evidence type="ECO:0000256" key="1">
    <source>
        <dbReference type="ARBA" id="ARBA00004651"/>
    </source>
</evidence>
<dbReference type="KEGG" id="msyr:CXP39_00215"/>
<keyword evidence="4 7" id="KW-0812">Transmembrane</keyword>
<dbReference type="GO" id="GO:0042910">
    <property type="term" value="F:xenobiotic transmembrane transporter activity"/>
    <property type="evidence" value="ECO:0007669"/>
    <property type="project" value="InterPro"/>
</dbReference>
<evidence type="ECO:0000313" key="9">
    <source>
        <dbReference type="Proteomes" id="UP000233419"/>
    </source>
</evidence>
<dbReference type="Proteomes" id="UP000233419">
    <property type="component" value="Chromosome"/>
</dbReference>
<evidence type="ECO:0000256" key="7">
    <source>
        <dbReference type="SAM" id="Phobius"/>
    </source>
</evidence>
<feature type="transmembrane region" description="Helical" evidence="7">
    <location>
        <begin position="224"/>
        <end position="246"/>
    </location>
</feature>